<keyword evidence="12" id="KW-1185">Reference proteome</keyword>
<keyword evidence="9" id="KW-0460">Magnesium</keyword>
<evidence type="ECO:0000256" key="9">
    <source>
        <dbReference type="ARBA" id="ARBA00022842"/>
    </source>
</evidence>
<evidence type="ECO:0000256" key="8">
    <source>
        <dbReference type="ARBA" id="ARBA00022840"/>
    </source>
</evidence>
<evidence type="ECO:0000256" key="7">
    <source>
        <dbReference type="ARBA" id="ARBA00022756"/>
    </source>
</evidence>
<evidence type="ECO:0000313" key="12">
    <source>
        <dbReference type="Proteomes" id="UP001220064"/>
    </source>
</evidence>
<dbReference type="Proteomes" id="UP001220064">
    <property type="component" value="Chromosome"/>
</dbReference>
<comment type="catalytic activity">
    <reaction evidence="10">
        <text>heptanedioate + ATP + CoA = 6-carboxyhexanoyl-CoA + AMP + diphosphate</text>
        <dbReference type="Rhea" id="RHEA:14781"/>
        <dbReference type="ChEBI" id="CHEBI:30616"/>
        <dbReference type="ChEBI" id="CHEBI:33019"/>
        <dbReference type="ChEBI" id="CHEBI:36165"/>
        <dbReference type="ChEBI" id="CHEBI:57287"/>
        <dbReference type="ChEBI" id="CHEBI:57360"/>
        <dbReference type="ChEBI" id="CHEBI:456215"/>
        <dbReference type="EC" id="6.2.1.14"/>
    </reaction>
</comment>
<comment type="subunit">
    <text evidence="3">Homodimer.</text>
</comment>
<dbReference type="EC" id="6.2.1.14" evidence="4"/>
<evidence type="ECO:0000256" key="5">
    <source>
        <dbReference type="ARBA" id="ARBA00022598"/>
    </source>
</evidence>
<dbReference type="InterPro" id="IPR005499">
    <property type="entry name" value="BioW"/>
</dbReference>
<proteinExistence type="predicted"/>
<gene>
    <name evidence="11" type="primary">bioW</name>
    <name evidence="11" type="ORF">CMASS_00810</name>
</gene>
<evidence type="ECO:0000256" key="4">
    <source>
        <dbReference type="ARBA" id="ARBA00012984"/>
    </source>
</evidence>
<comment type="cofactor">
    <cofactor evidence="1">
        <name>Mg(2+)</name>
        <dbReference type="ChEBI" id="CHEBI:18420"/>
    </cofactor>
</comment>
<sequence length="237" mass="25773">MRAAEDGRHISGAENIVPATQLGRLAHQMVERALCHPKGEPGSITISVDRVDPAAVRRVKALPVVDMGTRDTRHARHVVVELLEKHTPHAQQVWEHLIRVRTMRGAMLVDADTAARLEPDLQRGVRVSRMGEADTDAAAADVGTVRDVPLKSAAREAIVLATKVLSHPDIIAEVCISDDPDYTTGYVADDGGYHRIPNIKRRGSHRGGRAFLCRSDDVDGLITYLESAPVLVEGIGE</sequence>
<evidence type="ECO:0000256" key="2">
    <source>
        <dbReference type="ARBA" id="ARBA00005075"/>
    </source>
</evidence>
<dbReference type="GO" id="GO:0042410">
    <property type="term" value="F:6-carboxyhexanoate-CoA ligase activity"/>
    <property type="evidence" value="ECO:0007669"/>
    <property type="project" value="UniProtKB-EC"/>
</dbReference>
<keyword evidence="7" id="KW-0093">Biotin biosynthesis</keyword>
<evidence type="ECO:0000313" key="11">
    <source>
        <dbReference type="EMBL" id="WCZ31627.1"/>
    </source>
</evidence>
<reference evidence="11 12" key="1">
    <citation type="submission" date="2020-10" db="EMBL/GenBank/DDBJ databases">
        <title>Complete genome sequence of Corynebacterium massiliense DSM 45435, type strain of Corynebacterium massiliense.</title>
        <authorList>
            <person name="Busche T."/>
            <person name="Kalinowski J."/>
            <person name="Ruckert C."/>
        </authorList>
    </citation>
    <scope>NUCLEOTIDE SEQUENCE [LARGE SCALE GENOMIC DNA]</scope>
    <source>
        <strain evidence="11 12">DSM 45435</strain>
    </source>
</reference>
<keyword evidence="8" id="KW-0067">ATP-binding</keyword>
<keyword evidence="6" id="KW-0547">Nucleotide-binding</keyword>
<evidence type="ECO:0000256" key="6">
    <source>
        <dbReference type="ARBA" id="ARBA00022741"/>
    </source>
</evidence>
<evidence type="ECO:0000256" key="3">
    <source>
        <dbReference type="ARBA" id="ARBA00011738"/>
    </source>
</evidence>
<comment type="pathway">
    <text evidence="2">Metabolic intermediate metabolism; pimeloyl-CoA biosynthesis; pimeloyl-CoA from pimelate: step 1/1.</text>
</comment>
<protein>
    <recommendedName>
        <fullName evidence="4">6-carboxyhexanoate--CoA ligase</fullName>
        <ecNumber evidence="4">6.2.1.14</ecNumber>
    </recommendedName>
</protein>
<dbReference type="EMBL" id="CP063189">
    <property type="protein sequence ID" value="WCZ31627.1"/>
    <property type="molecule type" value="Genomic_DNA"/>
</dbReference>
<name>A0ABY7U4M8_9CORY</name>
<dbReference type="Pfam" id="PF03744">
    <property type="entry name" value="BioW"/>
    <property type="match status" value="1"/>
</dbReference>
<accession>A0ABY7U4M8</accession>
<evidence type="ECO:0000256" key="10">
    <source>
        <dbReference type="ARBA" id="ARBA00049553"/>
    </source>
</evidence>
<evidence type="ECO:0000256" key="1">
    <source>
        <dbReference type="ARBA" id="ARBA00001946"/>
    </source>
</evidence>
<organism evidence="11 12">
    <name type="scientific">Corynebacterium massiliense DSM 45435</name>
    <dbReference type="NCBI Taxonomy" id="1121364"/>
    <lineage>
        <taxon>Bacteria</taxon>
        <taxon>Bacillati</taxon>
        <taxon>Actinomycetota</taxon>
        <taxon>Actinomycetes</taxon>
        <taxon>Mycobacteriales</taxon>
        <taxon>Corynebacteriaceae</taxon>
        <taxon>Corynebacterium</taxon>
    </lineage>
</organism>
<keyword evidence="5 11" id="KW-0436">Ligase</keyword>